<organism evidence="1 2">
    <name type="scientific">Adonisia turfae CCMR0082</name>
    <dbReference type="NCBI Taxonomy" id="2304604"/>
    <lineage>
        <taxon>Bacteria</taxon>
        <taxon>Bacillati</taxon>
        <taxon>Cyanobacteriota</taxon>
        <taxon>Adonisia</taxon>
        <taxon>Adonisia turfae</taxon>
    </lineage>
</organism>
<proteinExistence type="predicted"/>
<dbReference type="EMBL" id="QZCE01000002">
    <property type="protein sequence ID" value="NEZ65160.1"/>
    <property type="molecule type" value="Genomic_DNA"/>
</dbReference>
<name>A0A6M0S9S0_9CYAN</name>
<evidence type="ECO:0000313" key="2">
    <source>
        <dbReference type="Proteomes" id="UP000473574"/>
    </source>
</evidence>
<dbReference type="RefSeq" id="WP_163666044.1">
    <property type="nucleotide sequence ID" value="NZ_QZCE01000002.1"/>
</dbReference>
<evidence type="ECO:0000313" key="1">
    <source>
        <dbReference type="EMBL" id="NEZ65160.1"/>
    </source>
</evidence>
<reference evidence="1 2" key="1">
    <citation type="journal article" date="2020" name="Microb. Ecol.">
        <title>Ecogenomics of the Marine Benthic Filamentous Cyanobacterium Adonisia.</title>
        <authorList>
            <person name="Walter J.M."/>
            <person name="Coutinho F.H."/>
            <person name="Leomil L."/>
            <person name="Hargreaves P.I."/>
            <person name="Campeao M.E."/>
            <person name="Vieira V.V."/>
            <person name="Silva B.S."/>
            <person name="Fistarol G.O."/>
            <person name="Salomon P.S."/>
            <person name="Sawabe T."/>
            <person name="Mino S."/>
            <person name="Hosokawa M."/>
            <person name="Miyashita H."/>
            <person name="Maruyama F."/>
            <person name="van Verk M.C."/>
            <person name="Dutilh B.E."/>
            <person name="Thompson C.C."/>
            <person name="Thompson F.L."/>
        </authorList>
    </citation>
    <scope>NUCLEOTIDE SEQUENCE [LARGE SCALE GENOMIC DNA]</scope>
    <source>
        <strain evidence="1 2">CCMR0082</strain>
    </source>
</reference>
<dbReference type="AlphaFoldDB" id="A0A6M0S9S0"/>
<accession>A0A6M0S9S0</accession>
<comment type="caution">
    <text evidence="1">The sequence shown here is derived from an EMBL/GenBank/DDBJ whole genome shotgun (WGS) entry which is preliminary data.</text>
</comment>
<sequence>MMATAAPITPTLDVMEHFQIIFDYFNAALFKNELPRDCMLSFATHGRSKAYFSPARWSKNGEQITAHELSLNPTLLQEPKDIALSWLARLMVCLYQVEYGITRSTRSLEKRYYNVEFSEKMDSIGLPCSKDGTPEGEKMGYSMTHWIEKGGPFDQAIQDMPDEYFPWKGELKPKLPKRTIYKYRCENCHAGVMAPREVHLTCNTMACDRIMVLVN</sequence>
<dbReference type="Proteomes" id="UP000473574">
    <property type="component" value="Unassembled WGS sequence"/>
</dbReference>
<gene>
    <name evidence="1" type="ORF">D0962_20680</name>
</gene>
<protein>
    <submittedName>
        <fullName evidence="1">Uncharacterized protein</fullName>
    </submittedName>
</protein>